<evidence type="ECO:0000256" key="1">
    <source>
        <dbReference type="SAM" id="MobiDB-lite"/>
    </source>
</evidence>
<evidence type="ECO:0000313" key="3">
    <source>
        <dbReference type="WBParaSite" id="PTRK_0001541900.1"/>
    </source>
</evidence>
<proteinExistence type="predicted"/>
<keyword evidence="2" id="KW-1185">Reference proteome</keyword>
<protein>
    <submittedName>
        <fullName evidence="3">HTH psq-type domain-containing protein</fullName>
    </submittedName>
</protein>
<reference evidence="3" key="1">
    <citation type="submission" date="2017-02" db="UniProtKB">
        <authorList>
            <consortium name="WormBaseParasite"/>
        </authorList>
    </citation>
    <scope>IDENTIFICATION</scope>
</reference>
<evidence type="ECO:0000313" key="2">
    <source>
        <dbReference type="Proteomes" id="UP000038045"/>
    </source>
</evidence>
<sequence length="85" mass="9957">MILNSENKNQDPNVSSYNYNVLPSQKIKDQLNENSTLSPKQQRQLRRLSKAFGIKTSQISIVSPDGVRRMIHPKYTNYENMKRIY</sequence>
<accession>A0A0N5A1C0</accession>
<organism evidence="2 3">
    <name type="scientific">Parastrongyloides trichosuri</name>
    <name type="common">Possum-specific nematode worm</name>
    <dbReference type="NCBI Taxonomy" id="131310"/>
    <lineage>
        <taxon>Eukaryota</taxon>
        <taxon>Metazoa</taxon>
        <taxon>Ecdysozoa</taxon>
        <taxon>Nematoda</taxon>
        <taxon>Chromadorea</taxon>
        <taxon>Rhabditida</taxon>
        <taxon>Tylenchina</taxon>
        <taxon>Panagrolaimomorpha</taxon>
        <taxon>Strongyloidoidea</taxon>
        <taxon>Strongyloididae</taxon>
        <taxon>Parastrongyloides</taxon>
    </lineage>
</organism>
<dbReference type="WBParaSite" id="PTRK_0001541900.1">
    <property type="protein sequence ID" value="PTRK_0001541900.1"/>
    <property type="gene ID" value="PTRK_0001541900"/>
</dbReference>
<feature type="region of interest" description="Disordered" evidence="1">
    <location>
        <begin position="1"/>
        <end position="20"/>
    </location>
</feature>
<name>A0A0N5A1C0_PARTI</name>
<dbReference type="Proteomes" id="UP000038045">
    <property type="component" value="Unplaced"/>
</dbReference>
<dbReference type="AlphaFoldDB" id="A0A0N5A1C0"/>